<evidence type="ECO:0000256" key="1">
    <source>
        <dbReference type="ARBA" id="ARBA00023002"/>
    </source>
</evidence>
<evidence type="ECO:0000313" key="4">
    <source>
        <dbReference type="Proteomes" id="UP000651977"/>
    </source>
</evidence>
<keyword evidence="4" id="KW-1185">Reference proteome</keyword>
<dbReference type="InterPro" id="IPR036188">
    <property type="entry name" value="FAD/NAD-bd_sf"/>
</dbReference>
<organism evidence="3 4">
    <name type="scientific">Agarivorans gilvus</name>
    <dbReference type="NCBI Taxonomy" id="680279"/>
    <lineage>
        <taxon>Bacteria</taxon>
        <taxon>Pseudomonadati</taxon>
        <taxon>Pseudomonadota</taxon>
        <taxon>Gammaproteobacteria</taxon>
        <taxon>Alteromonadales</taxon>
        <taxon>Alteromonadaceae</taxon>
        <taxon>Agarivorans</taxon>
    </lineage>
</organism>
<dbReference type="Gene3D" id="3.50.50.60">
    <property type="entry name" value="FAD/NAD(P)-binding domain"/>
    <property type="match status" value="1"/>
</dbReference>
<dbReference type="PANTHER" id="PTHR13847">
    <property type="entry name" value="SARCOSINE DEHYDROGENASE-RELATED"/>
    <property type="match status" value="1"/>
</dbReference>
<dbReference type="Gene3D" id="3.30.9.10">
    <property type="entry name" value="D-Amino Acid Oxidase, subunit A, domain 2"/>
    <property type="match status" value="1"/>
</dbReference>
<dbReference type="SUPFAM" id="SSF51905">
    <property type="entry name" value="FAD/NAD(P)-binding domain"/>
    <property type="match status" value="1"/>
</dbReference>
<accession>A0ABQ1I0U8</accession>
<name>A0ABQ1I0U8_9ALTE</name>
<evidence type="ECO:0000313" key="3">
    <source>
        <dbReference type="EMBL" id="GGB04114.1"/>
    </source>
</evidence>
<dbReference type="Pfam" id="PF01266">
    <property type="entry name" value="DAO"/>
    <property type="match status" value="1"/>
</dbReference>
<reference evidence="4" key="1">
    <citation type="journal article" date="2019" name="Int. J. Syst. Evol. Microbiol.">
        <title>The Global Catalogue of Microorganisms (GCM) 10K type strain sequencing project: providing services to taxonomists for standard genome sequencing and annotation.</title>
        <authorList>
            <consortium name="The Broad Institute Genomics Platform"/>
            <consortium name="The Broad Institute Genome Sequencing Center for Infectious Disease"/>
            <person name="Wu L."/>
            <person name="Ma J."/>
        </authorList>
    </citation>
    <scope>NUCLEOTIDE SEQUENCE [LARGE SCALE GENOMIC DNA]</scope>
    <source>
        <strain evidence="4">CGMCC 1.10131</strain>
    </source>
</reference>
<proteinExistence type="predicted"/>
<feature type="domain" description="FAD dependent oxidoreductase" evidence="2">
    <location>
        <begin position="29"/>
        <end position="379"/>
    </location>
</feature>
<dbReference type="InterPro" id="IPR006076">
    <property type="entry name" value="FAD-dep_OxRdtase"/>
</dbReference>
<dbReference type="Proteomes" id="UP000651977">
    <property type="component" value="Unassembled WGS sequence"/>
</dbReference>
<comment type="caution">
    <text evidence="3">The sequence shown here is derived from an EMBL/GenBank/DDBJ whole genome shotgun (WGS) entry which is preliminary data.</text>
</comment>
<dbReference type="PANTHER" id="PTHR13847:SF275">
    <property type="entry name" value="GAMMA-GLUTAMYLPUTRESCINE OXIDOREDUCTASE"/>
    <property type="match status" value="1"/>
</dbReference>
<protein>
    <submittedName>
        <fullName evidence="3">Oxidoreductase</fullName>
    </submittedName>
</protein>
<keyword evidence="1" id="KW-0560">Oxidoreductase</keyword>
<gene>
    <name evidence="3" type="ORF">GCM10007414_16780</name>
</gene>
<sequence length="425" mass="47002">MQQHTESYYAASRNNSREFPQLQKQLRCDVCIIGAGFSGLSSALHLAEKGFHVVVLEAAKVGFGATGRNGGQIVNSYSRDVDVIEQRYDQKTAQALNEMIFEGGEIIRSRIAQYNIECDYQQGGIFAALNAKQMRGLAEQKANWERFGNHQLHLLDKDELSKRVGTQAYQGGLLDMKGGHIHPLNLALGEAEAILSLGGEIYEQSAVVSYQAGEPATVLTEQGKVTANYVLFAGNAYLGELEPKLSDKAIRCGTQVVATEPLSEDLCQQLLAENDCVEDCNYLLDYYRLTADRRLLFGGGVVYGAKPLASIEKQIRPKFEALFPQLKGVAVDYAWTGNFLLTYSRMPQFGRLDSNIYYLQGYSGHGVTCTHLAGKLLAEVLSDQAQRFDVFASLNHYRFPGGRHLQVPFTALGAVYYNLRDKLGI</sequence>
<evidence type="ECO:0000259" key="2">
    <source>
        <dbReference type="Pfam" id="PF01266"/>
    </source>
</evidence>
<dbReference type="EMBL" id="BMDY01000008">
    <property type="protein sequence ID" value="GGB04114.1"/>
    <property type="molecule type" value="Genomic_DNA"/>
</dbReference>